<proteinExistence type="predicted"/>
<dbReference type="EMBL" id="CM056743">
    <property type="protein sequence ID" value="KAJ8669550.1"/>
    <property type="molecule type" value="Genomic_DNA"/>
</dbReference>
<accession>A0ACC2NEB0</accession>
<name>A0ACC2NEB0_9HYME</name>
<comment type="caution">
    <text evidence="1">The sequence shown here is derived from an EMBL/GenBank/DDBJ whole genome shotgun (WGS) entry which is preliminary data.</text>
</comment>
<evidence type="ECO:0000313" key="1">
    <source>
        <dbReference type="EMBL" id="KAJ8669550.1"/>
    </source>
</evidence>
<dbReference type="Proteomes" id="UP001239111">
    <property type="component" value="Chromosome 3"/>
</dbReference>
<protein>
    <submittedName>
        <fullName evidence="1">Uncharacterized protein</fullName>
    </submittedName>
</protein>
<evidence type="ECO:0000313" key="2">
    <source>
        <dbReference type="Proteomes" id="UP001239111"/>
    </source>
</evidence>
<organism evidence="1 2">
    <name type="scientific">Eretmocerus hayati</name>
    <dbReference type="NCBI Taxonomy" id="131215"/>
    <lineage>
        <taxon>Eukaryota</taxon>
        <taxon>Metazoa</taxon>
        <taxon>Ecdysozoa</taxon>
        <taxon>Arthropoda</taxon>
        <taxon>Hexapoda</taxon>
        <taxon>Insecta</taxon>
        <taxon>Pterygota</taxon>
        <taxon>Neoptera</taxon>
        <taxon>Endopterygota</taxon>
        <taxon>Hymenoptera</taxon>
        <taxon>Apocrita</taxon>
        <taxon>Proctotrupomorpha</taxon>
        <taxon>Chalcidoidea</taxon>
        <taxon>Aphelinidae</taxon>
        <taxon>Aphelininae</taxon>
        <taxon>Eretmocerus</taxon>
    </lineage>
</organism>
<reference evidence="1" key="1">
    <citation type="submission" date="2023-04" db="EMBL/GenBank/DDBJ databases">
        <title>A chromosome-level genome assembly of the parasitoid wasp Eretmocerus hayati.</title>
        <authorList>
            <person name="Zhong Y."/>
            <person name="Liu S."/>
            <person name="Liu Y."/>
        </authorList>
    </citation>
    <scope>NUCLEOTIDE SEQUENCE</scope>
    <source>
        <strain evidence="1">ZJU_SS_LIU_2023</strain>
    </source>
</reference>
<gene>
    <name evidence="1" type="ORF">QAD02_000809</name>
</gene>
<keyword evidence="2" id="KW-1185">Reference proteome</keyword>
<sequence length="120" mass="13575">MDSTIRAVCGFGLLRGILIRNIFRLLVCRPSTLMNGARSLFRPPRAKGMPLMQTCSKPKEETRGREERGNHQRIGPDPRNLIPYAFAPEEACAAKARLKMYKRIYSRAEGARGMRGELKV</sequence>